<organism evidence="1">
    <name type="scientific">Thermus caliditerrae</name>
    <dbReference type="NCBI Taxonomy" id="1330700"/>
    <lineage>
        <taxon>Bacteria</taxon>
        <taxon>Thermotogati</taxon>
        <taxon>Deinococcota</taxon>
        <taxon>Deinococci</taxon>
        <taxon>Thermales</taxon>
        <taxon>Thermaceae</taxon>
        <taxon>Thermus</taxon>
    </lineage>
</organism>
<proteinExistence type="predicted"/>
<dbReference type="AlphaFoldDB" id="A0A7C5RF41"/>
<dbReference type="EMBL" id="DRXE01000217">
    <property type="protein sequence ID" value="HHM68203.1"/>
    <property type="molecule type" value="Genomic_DNA"/>
</dbReference>
<name>A0A7C5RF41_9DEIN</name>
<accession>A0A7C5RF41</accession>
<reference evidence="1" key="1">
    <citation type="journal article" date="2020" name="mSystems">
        <title>Genome- and Community-Level Interaction Insights into Carbon Utilization and Element Cycling Functions of Hydrothermarchaeota in Hydrothermal Sediment.</title>
        <authorList>
            <person name="Zhou Z."/>
            <person name="Liu Y."/>
            <person name="Xu W."/>
            <person name="Pan J."/>
            <person name="Luo Z.H."/>
            <person name="Li M."/>
        </authorList>
    </citation>
    <scope>NUCLEOTIDE SEQUENCE [LARGE SCALE GENOMIC DNA]</scope>
    <source>
        <strain evidence="1">SpSt-1071</strain>
    </source>
</reference>
<comment type="caution">
    <text evidence="1">The sequence shown here is derived from an EMBL/GenBank/DDBJ whole genome shotgun (WGS) entry which is preliminary data.</text>
</comment>
<protein>
    <submittedName>
        <fullName evidence="1">Uncharacterized protein</fullName>
    </submittedName>
</protein>
<sequence length="89" mass="9863">MNKVLVLRHWRGGTESFGAEVVLVDERELLRRGAVLYEVHSPEGVEVYDDLYSALLGLWYAQEEGAVLYALDREGRTVARVALDEGGGA</sequence>
<gene>
    <name evidence="1" type="ORF">ENM28_05790</name>
</gene>
<evidence type="ECO:0000313" key="1">
    <source>
        <dbReference type="EMBL" id="HHM68203.1"/>
    </source>
</evidence>